<dbReference type="Proteomes" id="UP001371456">
    <property type="component" value="Unassembled WGS sequence"/>
</dbReference>
<accession>A0AAN8Y2J1</accession>
<comment type="caution">
    <text evidence="1">The sequence shown here is derived from an EMBL/GenBank/DDBJ whole genome shotgun (WGS) entry which is preliminary data.</text>
</comment>
<dbReference type="EMBL" id="JBANQN010000012">
    <property type="protein sequence ID" value="KAK6774598.1"/>
    <property type="molecule type" value="Genomic_DNA"/>
</dbReference>
<evidence type="ECO:0000313" key="1">
    <source>
        <dbReference type="EMBL" id="KAK6774598.1"/>
    </source>
</evidence>
<name>A0AAN8Y2J1_SOLBU</name>
<gene>
    <name evidence="1" type="ORF">RDI58_029837</name>
</gene>
<reference evidence="1 2" key="1">
    <citation type="submission" date="2024-02" db="EMBL/GenBank/DDBJ databases">
        <title>de novo genome assembly of Solanum bulbocastanum strain 11H21.</title>
        <authorList>
            <person name="Hosaka A.J."/>
        </authorList>
    </citation>
    <scope>NUCLEOTIDE SEQUENCE [LARGE SCALE GENOMIC DNA]</scope>
    <source>
        <tissue evidence="1">Young leaves</tissue>
    </source>
</reference>
<protein>
    <submittedName>
        <fullName evidence="1">Uncharacterized protein</fullName>
    </submittedName>
</protein>
<organism evidence="1 2">
    <name type="scientific">Solanum bulbocastanum</name>
    <name type="common">Wild potato</name>
    <dbReference type="NCBI Taxonomy" id="147425"/>
    <lineage>
        <taxon>Eukaryota</taxon>
        <taxon>Viridiplantae</taxon>
        <taxon>Streptophyta</taxon>
        <taxon>Embryophyta</taxon>
        <taxon>Tracheophyta</taxon>
        <taxon>Spermatophyta</taxon>
        <taxon>Magnoliopsida</taxon>
        <taxon>eudicotyledons</taxon>
        <taxon>Gunneridae</taxon>
        <taxon>Pentapetalae</taxon>
        <taxon>asterids</taxon>
        <taxon>lamiids</taxon>
        <taxon>Solanales</taxon>
        <taxon>Solanaceae</taxon>
        <taxon>Solanoideae</taxon>
        <taxon>Solaneae</taxon>
        <taxon>Solanum</taxon>
    </lineage>
</organism>
<proteinExistence type="predicted"/>
<dbReference type="AlphaFoldDB" id="A0AAN8Y2J1"/>
<evidence type="ECO:0000313" key="2">
    <source>
        <dbReference type="Proteomes" id="UP001371456"/>
    </source>
</evidence>
<keyword evidence="2" id="KW-1185">Reference proteome</keyword>
<sequence length="186" mass="20233">MATSGTDHMIHKNIFGADFHEHYGEEVPDYTPWDGDIHIEKDSTEVATQSVHGDGVEETISKAAGEVTSSNEVDKEVVETTNLSKQKLTTRFTAFGISDCHLCFKESKNFIEFPTAGILNPVIASVEGELTEGQTETSEKEASEKISHISALKIELLGVSVVGEIISFLRGYDRKNGKNSTIEAAG</sequence>